<evidence type="ECO:0000256" key="10">
    <source>
        <dbReference type="ARBA" id="ARBA00022741"/>
    </source>
</evidence>
<organism evidence="14 15">
    <name type="scientific">Geodia barretti</name>
    <name type="common">Barrett's horny sponge</name>
    <dbReference type="NCBI Taxonomy" id="519541"/>
    <lineage>
        <taxon>Eukaryota</taxon>
        <taxon>Metazoa</taxon>
        <taxon>Porifera</taxon>
        <taxon>Demospongiae</taxon>
        <taxon>Heteroscleromorpha</taxon>
        <taxon>Tetractinellida</taxon>
        <taxon>Astrophorina</taxon>
        <taxon>Geodiidae</taxon>
        <taxon>Geodia</taxon>
    </lineage>
</organism>
<protein>
    <recommendedName>
        <fullName evidence="5">glutamate--cysteine ligase</fullName>
        <ecNumber evidence="5">6.3.2.2</ecNumber>
    </recommendedName>
</protein>
<keyword evidence="6" id="KW-0150">Chloroplast</keyword>
<dbReference type="GO" id="GO:0006750">
    <property type="term" value="P:glutathione biosynthetic process"/>
    <property type="evidence" value="ECO:0007669"/>
    <property type="project" value="UniProtKB-KW"/>
</dbReference>
<evidence type="ECO:0000313" key="15">
    <source>
        <dbReference type="Proteomes" id="UP001174909"/>
    </source>
</evidence>
<comment type="similarity">
    <text evidence="3">Belongs to the carboxylate-amine ligase family. Glutamate--cysteine ligase type 2 subfamily.</text>
</comment>
<keyword evidence="7 14" id="KW-0436">Ligase</keyword>
<evidence type="ECO:0000256" key="2">
    <source>
        <dbReference type="ARBA" id="ARBA00005006"/>
    </source>
</evidence>
<evidence type="ECO:0000256" key="9">
    <source>
        <dbReference type="ARBA" id="ARBA00022684"/>
    </source>
</evidence>
<comment type="subunit">
    <text evidence="4">Homodimer or monomer when oxidized or reduced, respectively.</text>
</comment>
<name>A0AA35VR99_GEOBA</name>
<sequence length="447" mass="50843">MSVIERQDELEAFFHDAGKPREQWRVGTEYEKVGIERDTAKALSYSGPRGVRVILEGLVSDYGWEPQEEGGFVIGLMRGNHAITLEPGGQIELSGEPCDDIHCSNAEFSQHIRELIDVAGRFDVVFLGLGIQPFSRVDEIEWLPKRRYRIMGPYMAKVGTLGQRMMKQTATVQANIDFGDEADAMAKLRTAMGLAPVIGAAFANSPISDGKPNGFKSYRGHIWTHTDPDRCGLLEFCFSPDAGFHHYVEYALDVPMYLIARDGHYVDMTGIPFRRFLEQGHQGHYATMEDWQLHLTTLFPEVRLKHYMEFRSADSQAPELMPALPALIKGIFYDADCLQAAWDLVKGWSFDERMTAYHGSHRDGLAARFRRYSLGDLAKEMVDIAWEGLTRQRSLNRRGEDETIHLKPLRDLLHQGLCPADVILSKWRGEFRQDLRALIEDSSYKLR</sequence>
<evidence type="ECO:0000256" key="7">
    <source>
        <dbReference type="ARBA" id="ARBA00022598"/>
    </source>
</evidence>
<comment type="pathway">
    <text evidence="2">Sulfur metabolism; glutathione biosynthesis; glutathione from L-cysteine and L-glutamate: step 1/2.</text>
</comment>
<dbReference type="InterPro" id="IPR035434">
    <property type="entry name" value="GCL_bact_plant"/>
</dbReference>
<evidence type="ECO:0000256" key="8">
    <source>
        <dbReference type="ARBA" id="ARBA00022640"/>
    </source>
</evidence>
<keyword evidence="13" id="KW-1015">Disulfide bond</keyword>
<dbReference type="InterPro" id="IPR014746">
    <property type="entry name" value="Gln_synth/guanido_kin_cat_dom"/>
</dbReference>
<comment type="subcellular location">
    <subcellularLocation>
        <location evidence="1">Plastid</location>
        <location evidence="1">Chloroplast</location>
    </subcellularLocation>
</comment>
<dbReference type="GO" id="GO:0004357">
    <property type="term" value="F:glutamate-cysteine ligase activity"/>
    <property type="evidence" value="ECO:0007669"/>
    <property type="project" value="UniProtKB-EC"/>
</dbReference>
<evidence type="ECO:0000256" key="4">
    <source>
        <dbReference type="ARBA" id="ARBA00011153"/>
    </source>
</evidence>
<evidence type="ECO:0000256" key="3">
    <source>
        <dbReference type="ARBA" id="ARBA00010253"/>
    </source>
</evidence>
<reference evidence="14" key="1">
    <citation type="submission" date="2023-03" db="EMBL/GenBank/DDBJ databases">
        <authorList>
            <person name="Steffen K."/>
            <person name="Cardenas P."/>
        </authorList>
    </citation>
    <scope>NUCLEOTIDE SEQUENCE</scope>
</reference>
<evidence type="ECO:0000256" key="11">
    <source>
        <dbReference type="ARBA" id="ARBA00022840"/>
    </source>
</evidence>
<dbReference type="GO" id="GO:0005524">
    <property type="term" value="F:ATP binding"/>
    <property type="evidence" value="ECO:0007669"/>
    <property type="project" value="UniProtKB-KW"/>
</dbReference>
<dbReference type="PANTHER" id="PTHR34378">
    <property type="entry name" value="GLUTAMATE--CYSTEINE LIGASE, CHLOROPLASTIC"/>
    <property type="match status" value="1"/>
</dbReference>
<proteinExistence type="inferred from homology"/>
<keyword evidence="12" id="KW-0809">Transit peptide</keyword>
<keyword evidence="15" id="KW-1185">Reference proteome</keyword>
<evidence type="ECO:0000256" key="5">
    <source>
        <dbReference type="ARBA" id="ARBA00012220"/>
    </source>
</evidence>
<dbReference type="EMBL" id="CASHTH010000012">
    <property type="protein sequence ID" value="CAI7988891.1"/>
    <property type="molecule type" value="Genomic_DNA"/>
</dbReference>
<dbReference type="AlphaFoldDB" id="A0AA35VR99"/>
<dbReference type="Proteomes" id="UP001174909">
    <property type="component" value="Unassembled WGS sequence"/>
</dbReference>
<evidence type="ECO:0000256" key="12">
    <source>
        <dbReference type="ARBA" id="ARBA00022946"/>
    </source>
</evidence>
<evidence type="ECO:0000313" key="14">
    <source>
        <dbReference type="EMBL" id="CAI7988891.1"/>
    </source>
</evidence>
<keyword evidence="8" id="KW-0934">Plastid</keyword>
<dbReference type="PIRSF" id="PIRSF017901">
    <property type="entry name" value="GCL"/>
    <property type="match status" value="1"/>
</dbReference>
<evidence type="ECO:0000256" key="6">
    <source>
        <dbReference type="ARBA" id="ARBA00022528"/>
    </source>
</evidence>
<dbReference type="EC" id="6.3.2.2" evidence="5"/>
<dbReference type="Pfam" id="PF04107">
    <property type="entry name" value="GCS2"/>
    <property type="match status" value="1"/>
</dbReference>
<dbReference type="SUPFAM" id="SSF55931">
    <property type="entry name" value="Glutamine synthetase/guanido kinase"/>
    <property type="match status" value="1"/>
</dbReference>
<dbReference type="PANTHER" id="PTHR34378:SF1">
    <property type="entry name" value="GLUTAMATE--CYSTEINE LIGASE, CHLOROPLASTIC"/>
    <property type="match status" value="1"/>
</dbReference>
<keyword evidence="11" id="KW-0067">ATP-binding</keyword>
<evidence type="ECO:0000256" key="1">
    <source>
        <dbReference type="ARBA" id="ARBA00004229"/>
    </source>
</evidence>
<keyword evidence="9" id="KW-0317">Glutathione biosynthesis</keyword>
<gene>
    <name evidence="14" type="ORF">GBAR_LOCUS72</name>
</gene>
<dbReference type="InterPro" id="IPR006336">
    <property type="entry name" value="GCS2"/>
</dbReference>
<dbReference type="Gene3D" id="3.30.590.20">
    <property type="match status" value="1"/>
</dbReference>
<comment type="caution">
    <text evidence="14">The sequence shown here is derived from an EMBL/GenBank/DDBJ whole genome shotgun (WGS) entry which is preliminary data.</text>
</comment>
<evidence type="ECO:0000256" key="13">
    <source>
        <dbReference type="ARBA" id="ARBA00023157"/>
    </source>
</evidence>
<accession>A0AA35VR99</accession>
<dbReference type="NCBIfam" id="TIGR01436">
    <property type="entry name" value="glu_cys_lig_pln"/>
    <property type="match status" value="1"/>
</dbReference>
<dbReference type="InterPro" id="IPR011556">
    <property type="entry name" value="Glut_cys_lig_pln_type"/>
</dbReference>
<keyword evidence="10" id="KW-0547">Nucleotide-binding</keyword>